<proteinExistence type="predicted"/>
<dbReference type="Gene3D" id="3.30.1370.110">
    <property type="match status" value="1"/>
</dbReference>
<evidence type="ECO:0000313" key="3">
    <source>
        <dbReference type="Proteomes" id="UP000789508"/>
    </source>
</evidence>
<sequence length="177" mass="20551">MGQVISNYSEQTVEARYQNYRRLAGEQARIRKQISEQAQAAYRNGNGRKAKELSNKAKEHYKEMEKYNKMAAEFIYRENNKNRSYQELDLHGLFVTEALEYTEQRIQYCKSMKAKNLVIIVGKGNHSIGGVSKLKPAVAELINKYQIRCTPNRPNPGCLFLEFDQGKGDLSWFDRLF</sequence>
<dbReference type="Pfam" id="PF08590">
    <property type="entry name" value="DUF1771"/>
    <property type="match status" value="1"/>
</dbReference>
<dbReference type="EMBL" id="CAJVPS010000520">
    <property type="protein sequence ID" value="CAG8492294.1"/>
    <property type="molecule type" value="Genomic_DNA"/>
</dbReference>
<dbReference type="Pfam" id="PF01713">
    <property type="entry name" value="Smr"/>
    <property type="match status" value="1"/>
</dbReference>
<dbReference type="PANTHER" id="PTHR47417">
    <property type="entry name" value="SMR DOMAIN-CONTAINING PROTEIN YPL199C"/>
    <property type="match status" value="1"/>
</dbReference>
<name>A0A9N8ZEP8_9GLOM</name>
<reference evidence="2" key="1">
    <citation type="submission" date="2021-06" db="EMBL/GenBank/DDBJ databases">
        <authorList>
            <person name="Kallberg Y."/>
            <person name="Tangrot J."/>
            <person name="Rosling A."/>
        </authorList>
    </citation>
    <scope>NUCLEOTIDE SEQUENCE</scope>
    <source>
        <strain evidence="2">FL130A</strain>
    </source>
</reference>
<evidence type="ECO:0000313" key="2">
    <source>
        <dbReference type="EMBL" id="CAG8492294.1"/>
    </source>
</evidence>
<dbReference type="SMART" id="SM01162">
    <property type="entry name" value="DUF1771"/>
    <property type="match status" value="1"/>
</dbReference>
<dbReference type="InterPro" id="IPR053020">
    <property type="entry name" value="Smr_domain_protein"/>
</dbReference>
<dbReference type="PANTHER" id="PTHR47417:SF1">
    <property type="entry name" value="SMR DOMAIN-CONTAINING PROTEIN YPL199C"/>
    <property type="match status" value="1"/>
</dbReference>
<dbReference type="PROSITE" id="PS50828">
    <property type="entry name" value="SMR"/>
    <property type="match status" value="1"/>
</dbReference>
<comment type="caution">
    <text evidence="2">The sequence shown here is derived from an EMBL/GenBank/DDBJ whole genome shotgun (WGS) entry which is preliminary data.</text>
</comment>
<dbReference type="InterPro" id="IPR013899">
    <property type="entry name" value="DUF1771"/>
</dbReference>
<dbReference type="OrthoDB" id="3231855at2759"/>
<feature type="non-terminal residue" evidence="2">
    <location>
        <position position="177"/>
    </location>
</feature>
<evidence type="ECO:0000259" key="1">
    <source>
        <dbReference type="PROSITE" id="PS50828"/>
    </source>
</evidence>
<dbReference type="Proteomes" id="UP000789508">
    <property type="component" value="Unassembled WGS sequence"/>
</dbReference>
<protein>
    <submittedName>
        <fullName evidence="2">119_t:CDS:1</fullName>
    </submittedName>
</protein>
<keyword evidence="3" id="KW-1185">Reference proteome</keyword>
<feature type="domain" description="Smr" evidence="1">
    <location>
        <begin position="88"/>
        <end position="164"/>
    </location>
</feature>
<organism evidence="2 3">
    <name type="scientific">Ambispora leptoticha</name>
    <dbReference type="NCBI Taxonomy" id="144679"/>
    <lineage>
        <taxon>Eukaryota</taxon>
        <taxon>Fungi</taxon>
        <taxon>Fungi incertae sedis</taxon>
        <taxon>Mucoromycota</taxon>
        <taxon>Glomeromycotina</taxon>
        <taxon>Glomeromycetes</taxon>
        <taxon>Archaeosporales</taxon>
        <taxon>Ambisporaceae</taxon>
        <taxon>Ambispora</taxon>
    </lineage>
</organism>
<dbReference type="InterPro" id="IPR036063">
    <property type="entry name" value="Smr_dom_sf"/>
</dbReference>
<dbReference type="SMART" id="SM00463">
    <property type="entry name" value="SMR"/>
    <property type="match status" value="1"/>
</dbReference>
<gene>
    <name evidence="2" type="ORF">ALEPTO_LOCUS3051</name>
</gene>
<dbReference type="InterPro" id="IPR002625">
    <property type="entry name" value="Smr_dom"/>
</dbReference>
<dbReference type="AlphaFoldDB" id="A0A9N8ZEP8"/>
<dbReference type="SUPFAM" id="SSF160443">
    <property type="entry name" value="SMR domain-like"/>
    <property type="match status" value="1"/>
</dbReference>
<accession>A0A9N8ZEP8</accession>